<protein>
    <submittedName>
        <fullName evidence="5">Glycosyltransferase 34, nucleotide-diphospho-sugar transferase</fullName>
    </submittedName>
</protein>
<dbReference type="InterPro" id="IPR029044">
    <property type="entry name" value="Nucleotide-diphossugar_trans"/>
</dbReference>
<dbReference type="GO" id="GO:0000139">
    <property type="term" value="C:Golgi membrane"/>
    <property type="evidence" value="ECO:0007669"/>
    <property type="project" value="TreeGrafter"/>
</dbReference>
<name>A0A9Q9B000_9PEZI</name>
<dbReference type="Pfam" id="PF05637">
    <property type="entry name" value="Glyco_transf_34"/>
    <property type="match status" value="1"/>
</dbReference>
<dbReference type="InterPro" id="IPR008630">
    <property type="entry name" value="Glyco_trans_34"/>
</dbReference>
<evidence type="ECO:0000256" key="3">
    <source>
        <dbReference type="ARBA" id="ARBA00022679"/>
    </source>
</evidence>
<feature type="compositionally biased region" description="Basic and acidic residues" evidence="4">
    <location>
        <begin position="327"/>
        <end position="337"/>
    </location>
</feature>
<gene>
    <name evidence="5" type="ORF">Slin15195_G081500</name>
</gene>
<keyword evidence="3" id="KW-0808">Transferase</keyword>
<accession>A0A9Q9B000</accession>
<reference evidence="5" key="1">
    <citation type="submission" date="2022-06" db="EMBL/GenBank/DDBJ databases">
        <title>Complete genome sequences of two strains of the flax pathogen Septoria linicola.</title>
        <authorList>
            <person name="Lapalu N."/>
            <person name="Simon A."/>
            <person name="Demenou B."/>
            <person name="Paumier D."/>
            <person name="Guillot M.-P."/>
            <person name="Gout L."/>
            <person name="Valade R."/>
        </authorList>
    </citation>
    <scope>NUCLEOTIDE SEQUENCE</scope>
    <source>
        <strain evidence="5">SE15195</strain>
    </source>
</reference>
<keyword evidence="6" id="KW-1185">Reference proteome</keyword>
<dbReference type="GO" id="GO:0006487">
    <property type="term" value="P:protein N-linked glycosylation"/>
    <property type="evidence" value="ECO:0007669"/>
    <property type="project" value="TreeGrafter"/>
</dbReference>
<dbReference type="Proteomes" id="UP001056384">
    <property type="component" value="Chromosome 6"/>
</dbReference>
<dbReference type="GO" id="GO:0016757">
    <property type="term" value="F:glycosyltransferase activity"/>
    <property type="evidence" value="ECO:0007669"/>
    <property type="project" value="UniProtKB-KW"/>
</dbReference>
<feature type="region of interest" description="Disordered" evidence="4">
    <location>
        <begin position="310"/>
        <end position="337"/>
    </location>
</feature>
<evidence type="ECO:0000256" key="1">
    <source>
        <dbReference type="ARBA" id="ARBA00005664"/>
    </source>
</evidence>
<sequence length="337" mass="38033">MLYGPWAELADNQAVLQTHRDHAELQGHSMHVLDRQIMHGMWSKLSYMLMLVLEELAKPEDERMKWLFWFDLDIIVMNRNVPLDVFLPPEDGFSHINLLVTNDHNGLNSGSFFLRVSEWAVKYLIDIIALHSYKPEFKLKYSDQSAQEVMTLDTRYKANTLYVPQRWFNAYRGPRNDREQLVRGEKVPANTIKAGDLQLHFAGKKVKHLIPTYLALAANNSMGWEMPLKKTKLQMEIALFWKLTKERQDWDQPVPSKKKAPAAKVAVAAEGAGAEALRAAAVKAENIRGNSVIEQISKLGASVDADEGVKHELGSAMDSTLAQGESDGSKEDMSSDS</sequence>
<dbReference type="PANTHER" id="PTHR31306">
    <property type="entry name" value="ALPHA-1,6-MANNOSYLTRANSFERASE MNN11-RELATED"/>
    <property type="match status" value="1"/>
</dbReference>
<comment type="similarity">
    <text evidence="1">Belongs to the glycosyltransferase 34 family.</text>
</comment>
<evidence type="ECO:0000256" key="4">
    <source>
        <dbReference type="SAM" id="MobiDB-lite"/>
    </source>
</evidence>
<keyword evidence="2" id="KW-0328">Glycosyltransferase</keyword>
<dbReference type="Gene3D" id="3.90.550.10">
    <property type="entry name" value="Spore Coat Polysaccharide Biosynthesis Protein SpsA, Chain A"/>
    <property type="match status" value="1"/>
</dbReference>
<proteinExistence type="inferred from homology"/>
<dbReference type="AlphaFoldDB" id="A0A9Q9B000"/>
<organism evidence="5 6">
    <name type="scientific">Septoria linicola</name>
    <dbReference type="NCBI Taxonomy" id="215465"/>
    <lineage>
        <taxon>Eukaryota</taxon>
        <taxon>Fungi</taxon>
        <taxon>Dikarya</taxon>
        <taxon>Ascomycota</taxon>
        <taxon>Pezizomycotina</taxon>
        <taxon>Dothideomycetes</taxon>
        <taxon>Dothideomycetidae</taxon>
        <taxon>Mycosphaerellales</taxon>
        <taxon>Mycosphaerellaceae</taxon>
        <taxon>Septoria</taxon>
    </lineage>
</organism>
<dbReference type="EMBL" id="CP099423">
    <property type="protein sequence ID" value="USW54831.1"/>
    <property type="molecule type" value="Genomic_DNA"/>
</dbReference>
<evidence type="ECO:0000313" key="5">
    <source>
        <dbReference type="EMBL" id="USW54831.1"/>
    </source>
</evidence>
<dbReference type="PANTHER" id="PTHR31306:SF8">
    <property type="entry name" value="GLYCOSYLTRANSFERASE FAMILY 34 PROTEIN"/>
    <property type="match status" value="1"/>
</dbReference>
<evidence type="ECO:0000313" key="6">
    <source>
        <dbReference type="Proteomes" id="UP001056384"/>
    </source>
</evidence>
<evidence type="ECO:0000256" key="2">
    <source>
        <dbReference type="ARBA" id="ARBA00022676"/>
    </source>
</evidence>